<evidence type="ECO:0000256" key="1">
    <source>
        <dbReference type="ARBA" id="ARBA00009570"/>
    </source>
</evidence>
<keyword evidence="3" id="KW-0223">Dioxygenase</keyword>
<dbReference type="Gene3D" id="3.10.450.50">
    <property type="match status" value="1"/>
</dbReference>
<dbReference type="InterPro" id="IPR000391">
    <property type="entry name" value="Rng_hydr_dOase-bsu"/>
</dbReference>
<organism evidence="3 4">
    <name type="scientific">Euzebya pacifica</name>
    <dbReference type="NCBI Taxonomy" id="1608957"/>
    <lineage>
        <taxon>Bacteria</taxon>
        <taxon>Bacillati</taxon>
        <taxon>Actinomycetota</taxon>
        <taxon>Nitriliruptoria</taxon>
        <taxon>Euzebyales</taxon>
    </lineage>
</organism>
<dbReference type="AlphaFoldDB" id="A0A346XWN2"/>
<dbReference type="SUPFAM" id="SSF54427">
    <property type="entry name" value="NTF2-like"/>
    <property type="match status" value="1"/>
</dbReference>
<proteinExistence type="inferred from homology"/>
<evidence type="ECO:0000313" key="4">
    <source>
        <dbReference type="Proteomes" id="UP000264006"/>
    </source>
</evidence>
<dbReference type="InterPro" id="IPR032710">
    <property type="entry name" value="NTF2-like_dom_sf"/>
</dbReference>
<keyword evidence="2" id="KW-0560">Oxidoreductase</keyword>
<name>A0A346XWN2_9ACTN</name>
<dbReference type="PANTHER" id="PTHR41534:SF2">
    <property type="entry name" value="3-PHENYLPROPIONATE_CINNAMIC ACID DIOXYGENASE SUBUNIT BETA"/>
    <property type="match status" value="1"/>
</dbReference>
<evidence type="ECO:0000313" key="3">
    <source>
        <dbReference type="EMBL" id="AXV06629.1"/>
    </source>
</evidence>
<dbReference type="GO" id="GO:0019380">
    <property type="term" value="P:3-phenylpropionate catabolic process"/>
    <property type="evidence" value="ECO:0007669"/>
    <property type="project" value="TreeGrafter"/>
</dbReference>
<protein>
    <submittedName>
        <fullName evidence="3">3-phenylpropionate dioxygenase beta subunit</fullName>
    </submittedName>
</protein>
<dbReference type="GO" id="GO:0051213">
    <property type="term" value="F:dioxygenase activity"/>
    <property type="evidence" value="ECO:0007669"/>
    <property type="project" value="UniProtKB-KW"/>
</dbReference>
<dbReference type="KEGG" id="euz:DVS28_a1944"/>
<keyword evidence="4" id="KW-1185">Reference proteome</keyword>
<evidence type="ECO:0000256" key="2">
    <source>
        <dbReference type="ARBA" id="ARBA00023002"/>
    </source>
</evidence>
<gene>
    <name evidence="3" type="ORF">DVS28_a1944</name>
</gene>
<reference evidence="3 4" key="1">
    <citation type="submission" date="2018-09" db="EMBL/GenBank/DDBJ databases">
        <title>Complete genome sequence of Euzebya sp. DY32-46 isolated from seawater of Pacific Ocean.</title>
        <authorList>
            <person name="Xu L."/>
            <person name="Wu Y.-H."/>
            <person name="Xu X.-W."/>
        </authorList>
    </citation>
    <scope>NUCLEOTIDE SEQUENCE [LARGE SCALE GENOMIC DNA]</scope>
    <source>
        <strain evidence="3 4">DY32-46</strain>
    </source>
</reference>
<sequence length="152" mass="18079">METFIHHEMSLIDSWELDQWRDLLTDDAVYTIPSTNLQGDPATELGLIDDDRTRLHWRVERLKSARAHREYPWSRVRHYATNFRLLESNDEEIVAHVNVILYRYRYEQIDPFLGSIRYHLVDLPEEGLRIKARHARIDQQRLAPNGALSVIF</sequence>
<accession>A0A346XWN2</accession>
<dbReference type="EMBL" id="CP031165">
    <property type="protein sequence ID" value="AXV06629.1"/>
    <property type="molecule type" value="Genomic_DNA"/>
</dbReference>
<dbReference type="Proteomes" id="UP000264006">
    <property type="component" value="Chromosome"/>
</dbReference>
<dbReference type="PANTHER" id="PTHR41534">
    <property type="entry name" value="BLR3401 PROTEIN"/>
    <property type="match status" value="1"/>
</dbReference>
<comment type="similarity">
    <text evidence="1">Belongs to the bacterial ring-hydroxylating dioxygenase beta subunit family.</text>
</comment>
<dbReference type="Pfam" id="PF00866">
    <property type="entry name" value="Ring_hydroxyl_B"/>
    <property type="match status" value="1"/>
</dbReference>